<dbReference type="Gene3D" id="3.80.10.10">
    <property type="entry name" value="Ribonuclease Inhibitor"/>
    <property type="match status" value="1"/>
</dbReference>
<accession>A0AAW1QRH7</accession>
<dbReference type="Proteomes" id="UP001489004">
    <property type="component" value="Unassembled WGS sequence"/>
</dbReference>
<comment type="subcellular location">
    <subcellularLocation>
        <location evidence="1">Cytoplasm</location>
        <location evidence="1">Cytoskeleton</location>
        <location evidence="1">Cilium axoneme</location>
    </subcellularLocation>
</comment>
<name>A0AAW1QRH7_9CHLO</name>
<evidence type="ECO:0000313" key="2">
    <source>
        <dbReference type="EMBL" id="KAK9824033.1"/>
    </source>
</evidence>
<organism evidence="2 3">
    <name type="scientific">[Myrmecia] bisecta</name>
    <dbReference type="NCBI Taxonomy" id="41462"/>
    <lineage>
        <taxon>Eukaryota</taxon>
        <taxon>Viridiplantae</taxon>
        <taxon>Chlorophyta</taxon>
        <taxon>core chlorophytes</taxon>
        <taxon>Trebouxiophyceae</taxon>
        <taxon>Trebouxiales</taxon>
        <taxon>Trebouxiaceae</taxon>
        <taxon>Myrmecia</taxon>
    </lineage>
</organism>
<dbReference type="InterPro" id="IPR032675">
    <property type="entry name" value="LRR_dom_sf"/>
</dbReference>
<dbReference type="GO" id="GO:0005930">
    <property type="term" value="C:axoneme"/>
    <property type="evidence" value="ECO:0007669"/>
    <property type="project" value="UniProtKB-SubCell"/>
</dbReference>
<dbReference type="EMBL" id="JALJOR010000002">
    <property type="protein sequence ID" value="KAK9824033.1"/>
    <property type="molecule type" value="Genomic_DNA"/>
</dbReference>
<dbReference type="AlphaFoldDB" id="A0AAW1QRH7"/>
<proteinExistence type="predicted"/>
<keyword evidence="3" id="KW-1185">Reference proteome</keyword>
<reference evidence="2 3" key="1">
    <citation type="journal article" date="2024" name="Nat. Commun.">
        <title>Phylogenomics reveals the evolutionary origins of lichenization in chlorophyte algae.</title>
        <authorList>
            <person name="Puginier C."/>
            <person name="Libourel C."/>
            <person name="Otte J."/>
            <person name="Skaloud P."/>
            <person name="Haon M."/>
            <person name="Grisel S."/>
            <person name="Petersen M."/>
            <person name="Berrin J.G."/>
            <person name="Delaux P.M."/>
            <person name="Dal Grande F."/>
            <person name="Keller J."/>
        </authorList>
    </citation>
    <scope>NUCLEOTIDE SEQUENCE [LARGE SCALE GENOMIC DNA]</scope>
    <source>
        <strain evidence="2 3">SAG 2043</strain>
    </source>
</reference>
<evidence type="ECO:0000256" key="1">
    <source>
        <dbReference type="ARBA" id="ARBA00004430"/>
    </source>
</evidence>
<comment type="caution">
    <text evidence="2">The sequence shown here is derived from an EMBL/GenBank/DDBJ whole genome shotgun (WGS) entry which is preliminary data.</text>
</comment>
<protein>
    <submittedName>
        <fullName evidence="2">Uncharacterized protein</fullName>
    </submittedName>
</protein>
<gene>
    <name evidence="2" type="ORF">WJX72_007165</name>
</gene>
<evidence type="ECO:0000313" key="3">
    <source>
        <dbReference type="Proteomes" id="UP001489004"/>
    </source>
</evidence>
<sequence length="215" mass="23746">MLECSLRCCPGCGLPMLCMLGKFASSGMTSLTPGRLQSECAPLLAIVLTKTDMQALMAIVWHAAEASTHPSVYVPPGELFSALGQLPFRSCLRELIIPHLDAAVFVMNGATQFWGFDRLEELCLDGVRVERKSEWATSQEAGLVSISRLPRLRKLALRCSHLPPPEVPFCRGGFASLQELRISCDGFPCPLERIPEAWGHHFQITKISLYSDEED</sequence>